<keyword evidence="2" id="KW-0175">Coiled coil</keyword>
<evidence type="ECO:0000313" key="6">
    <source>
        <dbReference type="Proteomes" id="UP001165135"/>
    </source>
</evidence>
<proteinExistence type="predicted"/>
<dbReference type="SUPFAM" id="SSF47090">
    <property type="entry name" value="PGBD-like"/>
    <property type="match status" value="1"/>
</dbReference>
<name>A0A9W6RMR2_9ACTN</name>
<dbReference type="AlphaFoldDB" id="A0A9W6RMR2"/>
<dbReference type="EMBL" id="BSTJ01000009">
    <property type="protein sequence ID" value="GLY78344.1"/>
    <property type="molecule type" value="Genomic_DNA"/>
</dbReference>
<evidence type="ECO:0000256" key="1">
    <source>
        <dbReference type="ARBA" id="ARBA00004196"/>
    </source>
</evidence>
<dbReference type="GO" id="GO:0030313">
    <property type="term" value="C:cell envelope"/>
    <property type="evidence" value="ECO:0007669"/>
    <property type="project" value="UniProtKB-SubCell"/>
</dbReference>
<sequence>MATAEIGTPASTDVSPEAPARPRRRRKWRGLLGGVVAVVVVGGVLLAVTGLLGDDGKPATRAGDATSLVAVREGPLSSQVSQSGTLSYSAGADGNPYSVVNRASGTYTWVPAAGAQVDCGETLYKVGEKPVILICGSTPAYRDLAEGDDGKDVRALNRTLVIEGYADKSDVDPDSRYFGAGTAVALEKLQDERGADVTGRLDLGQAVFLPGPLRISKVTAKNGTSAAPGHPIMEASSNRRQVTVKLDASQQSEVKKGDQAQITLPDNRITSGVVRRIGTVATSSGKNDSDSASATIPVYVTLEHPKDAGTLEQAPVQVQITTDGVKDALIVPVTALIGLSGGGYAVEVAAGDGGQTRIVSVTLGLFDDANGQVQVSGALSVSDRVVVPST</sequence>
<comment type="subcellular location">
    <subcellularLocation>
        <location evidence="1">Cell envelope</location>
    </subcellularLocation>
</comment>
<dbReference type="InterPro" id="IPR036366">
    <property type="entry name" value="PGBDSf"/>
</dbReference>
<gene>
    <name evidence="5" type="ORF">Airi01_066110</name>
</gene>
<keyword evidence="4" id="KW-0472">Membrane</keyword>
<dbReference type="PANTHER" id="PTHR32347">
    <property type="entry name" value="EFFLUX SYSTEM COMPONENT YKNX-RELATED"/>
    <property type="match status" value="1"/>
</dbReference>
<evidence type="ECO:0000256" key="4">
    <source>
        <dbReference type="SAM" id="Phobius"/>
    </source>
</evidence>
<accession>A0A9W6RMR2</accession>
<reference evidence="5" key="1">
    <citation type="submission" date="2023-03" db="EMBL/GenBank/DDBJ databases">
        <title>Actinoallomurus iriomotensis NBRC 103681.</title>
        <authorList>
            <person name="Ichikawa N."/>
            <person name="Sato H."/>
            <person name="Tonouchi N."/>
        </authorList>
    </citation>
    <scope>NUCLEOTIDE SEQUENCE</scope>
    <source>
        <strain evidence="5">NBRC 103681</strain>
    </source>
</reference>
<dbReference type="InterPro" id="IPR036365">
    <property type="entry name" value="PGBD-like_sf"/>
</dbReference>
<organism evidence="5 6">
    <name type="scientific">Actinoallomurus iriomotensis</name>
    <dbReference type="NCBI Taxonomy" id="478107"/>
    <lineage>
        <taxon>Bacteria</taxon>
        <taxon>Bacillati</taxon>
        <taxon>Actinomycetota</taxon>
        <taxon>Actinomycetes</taxon>
        <taxon>Streptosporangiales</taxon>
        <taxon>Thermomonosporaceae</taxon>
        <taxon>Actinoallomurus</taxon>
    </lineage>
</organism>
<keyword evidence="4" id="KW-0812">Transmembrane</keyword>
<evidence type="ECO:0000256" key="3">
    <source>
        <dbReference type="SAM" id="MobiDB-lite"/>
    </source>
</evidence>
<feature type="region of interest" description="Disordered" evidence="3">
    <location>
        <begin position="1"/>
        <end position="24"/>
    </location>
</feature>
<dbReference type="Proteomes" id="UP001165135">
    <property type="component" value="Unassembled WGS sequence"/>
</dbReference>
<protein>
    <submittedName>
        <fullName evidence="5">Peptidoglycan-binding protein</fullName>
    </submittedName>
</protein>
<dbReference type="InterPro" id="IPR050465">
    <property type="entry name" value="UPF0194_transport"/>
</dbReference>
<feature type="transmembrane region" description="Helical" evidence="4">
    <location>
        <begin position="31"/>
        <end position="52"/>
    </location>
</feature>
<keyword evidence="4" id="KW-1133">Transmembrane helix</keyword>
<evidence type="ECO:0000256" key="2">
    <source>
        <dbReference type="ARBA" id="ARBA00023054"/>
    </source>
</evidence>
<comment type="caution">
    <text evidence="5">The sequence shown here is derived from an EMBL/GenBank/DDBJ whole genome shotgun (WGS) entry which is preliminary data.</text>
</comment>
<evidence type="ECO:0000313" key="5">
    <source>
        <dbReference type="EMBL" id="GLY78344.1"/>
    </source>
</evidence>
<dbReference type="RefSeq" id="WP_285629104.1">
    <property type="nucleotide sequence ID" value="NZ_BSTJ01000009.1"/>
</dbReference>
<dbReference type="Gene3D" id="2.40.420.20">
    <property type="match status" value="1"/>
</dbReference>
<dbReference type="Gene3D" id="1.10.101.10">
    <property type="entry name" value="PGBD-like superfamily/PGBD"/>
    <property type="match status" value="1"/>
</dbReference>